<dbReference type="HOGENOM" id="CLU_2051178_0_0_1"/>
<sequence>MQDTMEMTTRRCGDFDIPASELRSLDHSRNLSVKVFTAALRALQFRYDNHPLAKYIGPTLCPSIWILDPGCIHLSSQLLIHYFFDEYGTIRADRFCQGTPPDFRPEPFRPELSLSSTTLK</sequence>
<reference evidence="2 3" key="1">
    <citation type="submission" date="2014-06" db="EMBL/GenBank/DDBJ databases">
        <title>Evolutionary Origins and Diversification of the Mycorrhizal Mutualists.</title>
        <authorList>
            <consortium name="DOE Joint Genome Institute"/>
            <consortium name="Mycorrhizal Genomics Consortium"/>
            <person name="Kohler A."/>
            <person name="Kuo A."/>
            <person name="Nagy L.G."/>
            <person name="Floudas D."/>
            <person name="Copeland A."/>
            <person name="Barry K.W."/>
            <person name="Cichocki N."/>
            <person name="Veneault-Fourrey C."/>
            <person name="LaButti K."/>
            <person name="Lindquist E.A."/>
            <person name="Lipzen A."/>
            <person name="Lundell T."/>
            <person name="Morin E."/>
            <person name="Murat C."/>
            <person name="Riley R."/>
            <person name="Ohm R."/>
            <person name="Sun H."/>
            <person name="Tunlid A."/>
            <person name="Henrissat B."/>
            <person name="Grigoriev I.V."/>
            <person name="Hibbett D.S."/>
            <person name="Martin F."/>
        </authorList>
    </citation>
    <scope>NUCLEOTIDE SEQUENCE [LARGE SCALE GENOMIC DNA]</scope>
    <source>
        <strain evidence="2 3">SS14</strain>
    </source>
</reference>
<feature type="region of interest" description="Disordered" evidence="1">
    <location>
        <begin position="98"/>
        <end position="120"/>
    </location>
</feature>
<accession>A0A0C9U5P6</accession>
<proteinExistence type="predicted"/>
<organism evidence="2 3">
    <name type="scientific">Sphaerobolus stellatus (strain SS14)</name>
    <dbReference type="NCBI Taxonomy" id="990650"/>
    <lineage>
        <taxon>Eukaryota</taxon>
        <taxon>Fungi</taxon>
        <taxon>Dikarya</taxon>
        <taxon>Basidiomycota</taxon>
        <taxon>Agaricomycotina</taxon>
        <taxon>Agaricomycetes</taxon>
        <taxon>Phallomycetidae</taxon>
        <taxon>Geastrales</taxon>
        <taxon>Sphaerobolaceae</taxon>
        <taxon>Sphaerobolus</taxon>
    </lineage>
</organism>
<keyword evidence="3" id="KW-1185">Reference proteome</keyword>
<dbReference type="EMBL" id="KN837161">
    <property type="protein sequence ID" value="KIJ38303.1"/>
    <property type="molecule type" value="Genomic_DNA"/>
</dbReference>
<protein>
    <submittedName>
        <fullName evidence="2">Uncharacterized protein</fullName>
    </submittedName>
</protein>
<name>A0A0C9U5P6_SPHS4</name>
<evidence type="ECO:0000313" key="3">
    <source>
        <dbReference type="Proteomes" id="UP000054279"/>
    </source>
</evidence>
<dbReference type="Proteomes" id="UP000054279">
    <property type="component" value="Unassembled WGS sequence"/>
</dbReference>
<gene>
    <name evidence="2" type="ORF">M422DRAFT_258946</name>
</gene>
<dbReference type="AlphaFoldDB" id="A0A0C9U5P6"/>
<evidence type="ECO:0000256" key="1">
    <source>
        <dbReference type="SAM" id="MobiDB-lite"/>
    </source>
</evidence>
<evidence type="ECO:0000313" key="2">
    <source>
        <dbReference type="EMBL" id="KIJ38303.1"/>
    </source>
</evidence>